<evidence type="ECO:0000256" key="4">
    <source>
        <dbReference type="ARBA" id="ARBA00014848"/>
    </source>
</evidence>
<dbReference type="OrthoDB" id="77564at2759"/>
<organism evidence="7 8">
    <name type="scientific">Penicillium chermesinum</name>
    <dbReference type="NCBI Taxonomy" id="63820"/>
    <lineage>
        <taxon>Eukaryota</taxon>
        <taxon>Fungi</taxon>
        <taxon>Dikarya</taxon>
        <taxon>Ascomycota</taxon>
        <taxon>Pezizomycotina</taxon>
        <taxon>Eurotiomycetes</taxon>
        <taxon>Eurotiomycetidae</taxon>
        <taxon>Eurotiales</taxon>
        <taxon>Aspergillaceae</taxon>
        <taxon>Penicillium</taxon>
    </lineage>
</organism>
<feature type="compositionally biased region" description="Acidic residues" evidence="6">
    <location>
        <begin position="24"/>
        <end position="34"/>
    </location>
</feature>
<dbReference type="GO" id="GO:0006325">
    <property type="term" value="P:chromatin organization"/>
    <property type="evidence" value="ECO:0007669"/>
    <property type="project" value="InterPro"/>
</dbReference>
<evidence type="ECO:0000256" key="1">
    <source>
        <dbReference type="ARBA" id="ARBA00002687"/>
    </source>
</evidence>
<evidence type="ECO:0000256" key="5">
    <source>
        <dbReference type="ARBA" id="ARBA00023242"/>
    </source>
</evidence>
<evidence type="ECO:0000256" key="6">
    <source>
        <dbReference type="SAM" id="MobiDB-lite"/>
    </source>
</evidence>
<dbReference type="Proteomes" id="UP001150941">
    <property type="component" value="Unassembled WGS sequence"/>
</dbReference>
<evidence type="ECO:0000256" key="3">
    <source>
        <dbReference type="ARBA" id="ARBA00007335"/>
    </source>
</evidence>
<comment type="similarity">
    <text evidence="3">Belongs to the HIR3 family.</text>
</comment>
<evidence type="ECO:0000313" key="8">
    <source>
        <dbReference type="Proteomes" id="UP001150941"/>
    </source>
</evidence>
<dbReference type="GeneID" id="83201214"/>
<dbReference type="GO" id="GO:0000417">
    <property type="term" value="C:HIR complex"/>
    <property type="evidence" value="ECO:0007669"/>
    <property type="project" value="TreeGrafter"/>
</dbReference>
<sequence>MDDPDKAAAESATEPGQDVKPENDDVEMLDENQTELETVKSTAHTPAALSEPTEEQSSIDQSAEKQLMESLEGQSIRPTEKTTELSAEPQAADEDGNAEDDEPKSPTEGRKRSSASIANDDQPEGGRMKSRRTRARDSNAEALLPPEEIAFDQKRYYEDRLEIFVNADDWLFNTVGSLFSKLDIDALGDISSLREKATTVNDSDTVPEDPETRLFHDVRGIIKSWNDEKSRLMQQKDEASSLKDMRGSSKSGLAVFLEHTRKVSRKPFQQKVIPSREKLYAFSSNVNGGWLHPHDASFEWLKQLLMPQPDGEDQRFSPMRSAYASFVWPDDLKSTVANMLLREDEFIYSRLSELTEGLGRRILESGVGSPFQYRTEDFAELEMIQSVYEIHLDIFASVENLSGENNEDKRLTQRDRLNRWGLLAKTALDYFIANCPSEECRRNIALRYLWTSVFHLNLAGEADRDHVLLCLQDLKQTLQSIEAPVISMVNNTIMSELSVETIDQEVLKLKCMDFFAKVFNADDEDPVSLIEAIEPILEPSSVESADDTLQQHDATTSEAPSQSSEMASFLDRGDATLRLFLWRRLQEAYQAIDYPPKVVSCYLRSIEIIMAELEDEKHVEETNEHRQVTLLGWLKSLDSLMGKAIPLILTQAEKSYECVDMDHLRSSMSAVARLTRVLHSFILYEDSVRVGQVPGRELRGALAKSLESFKERMRELYVRCWILQYTLFVEAISQNKELFDDALEDRIHVLRSLHNALGIRSMCRYSQKRFLKLMKSELFGLEIKGDYEDEVCQVLYDLHGIKFSPLDGTADHGCSPEKLDRLTATMMIDFVLRQANKMNMKDLSKSELKTTIEKMQQAIGPVRLPSQSPAVQLNRRVWSQYMKTPINPSLLLRAVQGVTELSMVPVSGDNANIAAKGWYFLLGHATLTKFRAQKRLNPGSTSELDDAINLFKQDLENGTGRWETFYRLAQTYDTKLEEDITWNADKINNSRNDLATTQRYAIHCYSIAVSAAIRTAEPTAEARALISDLYTDFAIRLYSSSREPLSMGAFSLTDFPKHYNSQESQQMYKGQPFREMPLYSVWSFASNLLRRAIADKPNRWMNHYYLGKCMWKMFCAGESERTTSKRVEIQDVLDAFHDAIDALPRRKDSRAEPIFEPHFKLLSIVNRLVSGGSLTPAEGVKALGSTPWAAKVSPPESLEGWKPYVLEVIKKFKTADKSNWHHRMSAKAAHIIYDDQINATTAAAAKHEMSQIFTKTLTIQVWRPEYERPGRHFVYTTRYVYFFVNLLDQLDDRASLDQLLRRVRKKQGDFINHAKLWEDLCVTYAKMIRRAANINEGYEEGIFRPLGWEEFSSKTARLEGLPSLTADSQPLLELVRDSLELKKLNNNYMKVTMCEDLVADLYSRVYELNIPLLNEQVSEENKEKMKVDHLLMAGDAPTETSTPTASLPASDTPAPRGRTKGIARRDIQKRADTIVNLKLGPRTAAKFTTTENDSAPPAHRSSNAPGAPGPTSTPQADGPLSTDADKTGKSGDGINSGDESELSDVDETKLKASPGRKSLMFPNLKPESGENETEDDAASGEENLDEGDNEEDDINENEGEDEEDPGTEEHQDGEDAGDDDAQDGEDAVMLEEEKEDEDEQENDDEIAEHEEGDPAKAVDDPDVKDSNAPTLSKATEKPESMDTTPA</sequence>
<dbReference type="InterPro" id="IPR033053">
    <property type="entry name" value="Hir3/CABIN1"/>
</dbReference>
<feature type="compositionally biased region" description="Polar residues" evidence="6">
    <location>
        <begin position="35"/>
        <end position="44"/>
    </location>
</feature>
<dbReference type="PANTHER" id="PTHR15502:SF7">
    <property type="entry name" value="CALCINEURIN-BINDING PROTEIN CABIN-1"/>
    <property type="match status" value="1"/>
</dbReference>
<feature type="region of interest" description="Disordered" evidence="6">
    <location>
        <begin position="544"/>
        <end position="566"/>
    </location>
</feature>
<dbReference type="GO" id="GO:0031491">
    <property type="term" value="F:nucleosome binding"/>
    <property type="evidence" value="ECO:0007669"/>
    <property type="project" value="TreeGrafter"/>
</dbReference>
<feature type="compositionally biased region" description="Acidic residues" evidence="6">
    <location>
        <begin position="91"/>
        <end position="102"/>
    </location>
</feature>
<comment type="subcellular location">
    <subcellularLocation>
        <location evidence="2">Nucleus</location>
    </subcellularLocation>
</comment>
<accession>A0A9W9TSQ2</accession>
<dbReference type="EMBL" id="JAPQKS010000003">
    <property type="protein sequence ID" value="KAJ5239995.1"/>
    <property type="molecule type" value="Genomic_DNA"/>
</dbReference>
<reference evidence="7" key="2">
    <citation type="journal article" date="2023" name="IMA Fungus">
        <title>Comparative genomic study of the Penicillium genus elucidates a diverse pangenome and 15 lateral gene transfer events.</title>
        <authorList>
            <person name="Petersen C."/>
            <person name="Sorensen T."/>
            <person name="Nielsen M.R."/>
            <person name="Sondergaard T.E."/>
            <person name="Sorensen J.L."/>
            <person name="Fitzpatrick D.A."/>
            <person name="Frisvad J.C."/>
            <person name="Nielsen K.L."/>
        </authorList>
    </citation>
    <scope>NUCLEOTIDE SEQUENCE</scope>
    <source>
        <strain evidence="7">IBT 19713</strain>
    </source>
</reference>
<gene>
    <name evidence="7" type="ORF">N7468_004614</name>
</gene>
<name>A0A9W9TSQ2_9EURO</name>
<feature type="region of interest" description="Disordered" evidence="6">
    <location>
        <begin position="1435"/>
        <end position="1686"/>
    </location>
</feature>
<comment type="caution">
    <text evidence="7">The sequence shown here is derived from an EMBL/GenBank/DDBJ whole genome shotgun (WGS) entry which is preliminary data.</text>
</comment>
<evidence type="ECO:0000313" key="7">
    <source>
        <dbReference type="EMBL" id="KAJ5239995.1"/>
    </source>
</evidence>
<proteinExistence type="inferred from homology"/>
<feature type="compositionally biased region" description="Basic and acidic residues" evidence="6">
    <location>
        <begin position="1652"/>
        <end position="1665"/>
    </location>
</feature>
<feature type="compositionally biased region" description="Basic and acidic residues" evidence="6">
    <location>
        <begin position="1463"/>
        <end position="1472"/>
    </location>
</feature>
<feature type="compositionally biased region" description="Acidic residues" evidence="6">
    <location>
        <begin position="1569"/>
        <end position="1651"/>
    </location>
</feature>
<protein>
    <recommendedName>
        <fullName evidence="4">Histone transcription regulator 3 homolog</fullName>
    </recommendedName>
</protein>
<reference evidence="7" key="1">
    <citation type="submission" date="2022-11" db="EMBL/GenBank/DDBJ databases">
        <authorList>
            <person name="Petersen C."/>
        </authorList>
    </citation>
    <scope>NUCLEOTIDE SEQUENCE</scope>
    <source>
        <strain evidence="7">IBT 19713</strain>
    </source>
</reference>
<keyword evidence="8" id="KW-1185">Reference proteome</keyword>
<comment type="function">
    <text evidence="1">Has a role in a nucleosome assembly pathway that is required for the integrity of heterochromatin and proper chromosome segregation.</text>
</comment>
<dbReference type="RefSeq" id="XP_058332914.1">
    <property type="nucleotide sequence ID" value="XM_058473911.1"/>
</dbReference>
<feature type="compositionally biased region" description="Polar residues" evidence="6">
    <location>
        <begin position="1500"/>
        <end position="1515"/>
    </location>
</feature>
<keyword evidence="5" id="KW-0539">Nucleus</keyword>
<evidence type="ECO:0000256" key="2">
    <source>
        <dbReference type="ARBA" id="ARBA00004123"/>
    </source>
</evidence>
<feature type="compositionally biased region" description="Polar residues" evidence="6">
    <location>
        <begin position="1438"/>
        <end position="1449"/>
    </location>
</feature>
<dbReference type="PANTHER" id="PTHR15502">
    <property type="entry name" value="CALCINEURIN-BINDING PROTEIN CABIN 1-RELATED"/>
    <property type="match status" value="1"/>
</dbReference>
<feature type="region of interest" description="Disordered" evidence="6">
    <location>
        <begin position="1"/>
        <end position="140"/>
    </location>
</feature>
<dbReference type="GO" id="GO:0005634">
    <property type="term" value="C:nucleus"/>
    <property type="evidence" value="ECO:0007669"/>
    <property type="project" value="UniProtKB-SubCell"/>
</dbReference>